<evidence type="ECO:0000256" key="2">
    <source>
        <dbReference type="SAM" id="Phobius"/>
    </source>
</evidence>
<organism evidence="3 4">
    <name type="scientific">Halosimplex aquaticum</name>
    <dbReference type="NCBI Taxonomy" id="3026162"/>
    <lineage>
        <taxon>Archaea</taxon>
        <taxon>Methanobacteriati</taxon>
        <taxon>Methanobacteriota</taxon>
        <taxon>Stenosarchaea group</taxon>
        <taxon>Halobacteria</taxon>
        <taxon>Halobacteriales</taxon>
        <taxon>Haloarculaceae</taxon>
        <taxon>Halosimplex</taxon>
    </lineage>
</organism>
<dbReference type="RefSeq" id="WP_274323224.1">
    <property type="nucleotide sequence ID" value="NZ_CP118158.1"/>
</dbReference>
<feature type="region of interest" description="Disordered" evidence="1">
    <location>
        <begin position="95"/>
        <end position="115"/>
    </location>
</feature>
<feature type="transmembrane region" description="Helical" evidence="2">
    <location>
        <begin position="12"/>
        <end position="30"/>
    </location>
</feature>
<dbReference type="AlphaFoldDB" id="A0ABD5Y8I3"/>
<name>A0ABD5Y8I3_9EURY</name>
<evidence type="ECO:0000313" key="3">
    <source>
        <dbReference type="EMBL" id="MFC7142153.1"/>
    </source>
</evidence>
<reference evidence="3 4" key="1">
    <citation type="journal article" date="2019" name="Int. J. Syst. Evol. Microbiol.">
        <title>The Global Catalogue of Microorganisms (GCM) 10K type strain sequencing project: providing services to taxonomists for standard genome sequencing and annotation.</title>
        <authorList>
            <consortium name="The Broad Institute Genomics Platform"/>
            <consortium name="The Broad Institute Genome Sequencing Center for Infectious Disease"/>
            <person name="Wu L."/>
            <person name="Ma J."/>
        </authorList>
    </citation>
    <scope>NUCLEOTIDE SEQUENCE [LARGE SCALE GENOMIC DNA]</scope>
    <source>
        <strain evidence="3 4">XZYJT29</strain>
    </source>
</reference>
<keyword evidence="2" id="KW-0812">Transmembrane</keyword>
<accession>A0ABD5Y8I3</accession>
<comment type="caution">
    <text evidence="3">The sequence shown here is derived from an EMBL/GenBank/DDBJ whole genome shotgun (WGS) entry which is preliminary data.</text>
</comment>
<keyword evidence="4" id="KW-1185">Reference proteome</keyword>
<evidence type="ECO:0000256" key="1">
    <source>
        <dbReference type="SAM" id="MobiDB-lite"/>
    </source>
</evidence>
<evidence type="ECO:0000313" key="4">
    <source>
        <dbReference type="Proteomes" id="UP001596432"/>
    </source>
</evidence>
<protein>
    <submittedName>
        <fullName evidence="3">DUF2892 domain-containing protein</fullName>
    </submittedName>
</protein>
<dbReference type="EMBL" id="JBHTAS010000001">
    <property type="protein sequence ID" value="MFC7142153.1"/>
    <property type="molecule type" value="Genomic_DNA"/>
</dbReference>
<gene>
    <name evidence="3" type="ORF">ACFQMA_20240</name>
</gene>
<keyword evidence="2" id="KW-1133">Transmembrane helix</keyword>
<sequence>MELSEKLGDRSRLVRVVLTAVLAVVALQSFRKRKRTRGVVAGLGAAALGYTVSSESGGVVESLGGEALESIGAESTAEGGELRCAYCGEPIVPGERRKPNEDGETVHEACLEATA</sequence>
<dbReference type="GeneID" id="78822488"/>
<keyword evidence="2" id="KW-0472">Membrane</keyword>
<dbReference type="Proteomes" id="UP001596432">
    <property type="component" value="Unassembled WGS sequence"/>
</dbReference>
<proteinExistence type="predicted"/>